<keyword evidence="2" id="KW-0677">Repeat</keyword>
<dbReference type="InterPro" id="IPR054471">
    <property type="entry name" value="GPIID_WHD"/>
</dbReference>
<dbReference type="Pfam" id="PF17107">
    <property type="entry name" value="SesA"/>
    <property type="match status" value="1"/>
</dbReference>
<dbReference type="InterPro" id="IPR019775">
    <property type="entry name" value="WD40_repeat_CS"/>
</dbReference>
<evidence type="ECO:0000256" key="1">
    <source>
        <dbReference type="ARBA" id="ARBA00022574"/>
    </source>
</evidence>
<dbReference type="InterPro" id="IPR056884">
    <property type="entry name" value="NPHP3-like_N"/>
</dbReference>
<dbReference type="OrthoDB" id="674604at2759"/>
<dbReference type="SMART" id="SM00320">
    <property type="entry name" value="WD40"/>
    <property type="match status" value="1"/>
</dbReference>
<dbReference type="InterPro" id="IPR001680">
    <property type="entry name" value="WD40_rpt"/>
</dbReference>
<dbReference type="Gene3D" id="3.40.50.300">
    <property type="entry name" value="P-loop containing nucleotide triphosphate hydrolases"/>
    <property type="match status" value="1"/>
</dbReference>
<feature type="domain" description="NACHT" evidence="5">
    <location>
        <begin position="202"/>
        <end position="362"/>
    </location>
</feature>
<dbReference type="AlphaFoldDB" id="A0A8T9BRR2"/>
<dbReference type="PANTHER" id="PTHR10039:SF14">
    <property type="entry name" value="NACHT DOMAIN-CONTAINING PROTEIN"/>
    <property type="match status" value="1"/>
</dbReference>
<dbReference type="PROSITE" id="PS50837">
    <property type="entry name" value="NACHT"/>
    <property type="match status" value="1"/>
</dbReference>
<evidence type="ECO:0000259" key="5">
    <source>
        <dbReference type="PROSITE" id="PS50837"/>
    </source>
</evidence>
<dbReference type="EMBL" id="QGMK01002611">
    <property type="protein sequence ID" value="TVY57237.1"/>
    <property type="molecule type" value="Genomic_DNA"/>
</dbReference>
<dbReference type="Pfam" id="PF24883">
    <property type="entry name" value="NPHP3_N"/>
    <property type="match status" value="1"/>
</dbReference>
<dbReference type="SUPFAM" id="SSF52540">
    <property type="entry name" value="P-loop containing nucleoside triphosphate hydrolases"/>
    <property type="match status" value="1"/>
</dbReference>
<dbReference type="FunFam" id="3.40.50.300:FF:001638">
    <property type="entry name" value="NACHT and WD40 domain protein"/>
    <property type="match status" value="1"/>
</dbReference>
<feature type="repeat" description="WD" evidence="3">
    <location>
        <begin position="742"/>
        <end position="783"/>
    </location>
</feature>
<dbReference type="PROSITE" id="PS50294">
    <property type="entry name" value="WD_REPEATS_REGION"/>
    <property type="match status" value="1"/>
</dbReference>
<keyword evidence="7" id="KW-1185">Reference proteome</keyword>
<evidence type="ECO:0000256" key="4">
    <source>
        <dbReference type="SAM" id="Coils"/>
    </source>
</evidence>
<dbReference type="InterPro" id="IPR007111">
    <property type="entry name" value="NACHT_NTPase"/>
</dbReference>
<evidence type="ECO:0000313" key="6">
    <source>
        <dbReference type="EMBL" id="TVY57237.1"/>
    </source>
</evidence>
<dbReference type="InterPro" id="IPR015943">
    <property type="entry name" value="WD40/YVTN_repeat-like_dom_sf"/>
</dbReference>
<reference evidence="6 7" key="1">
    <citation type="submission" date="2018-05" db="EMBL/GenBank/DDBJ databases">
        <title>Genome sequencing and assembly of the regulated plant pathogen Lachnellula willkommii and related sister species for the development of diagnostic species identification markers.</title>
        <authorList>
            <person name="Giroux E."/>
            <person name="Bilodeau G."/>
        </authorList>
    </citation>
    <scope>NUCLEOTIDE SEQUENCE [LARGE SCALE GENOMIC DNA]</scope>
    <source>
        <strain evidence="6 7">CBS 268.59</strain>
    </source>
</reference>
<dbReference type="Gene3D" id="2.130.10.10">
    <property type="entry name" value="YVTN repeat-like/Quinoprotein amine dehydrogenase"/>
    <property type="match status" value="1"/>
</dbReference>
<name>A0A8T9BRR2_9HELO</name>
<dbReference type="InterPro" id="IPR027417">
    <property type="entry name" value="P-loop_NTPase"/>
</dbReference>
<dbReference type="SUPFAM" id="SSF50978">
    <property type="entry name" value="WD40 repeat-like"/>
    <property type="match status" value="1"/>
</dbReference>
<evidence type="ECO:0000256" key="3">
    <source>
        <dbReference type="PROSITE-ProRule" id="PRU00221"/>
    </source>
</evidence>
<accession>A0A8T9BRR2</accession>
<dbReference type="InterPro" id="IPR031352">
    <property type="entry name" value="SesA"/>
</dbReference>
<proteinExistence type="predicted"/>
<dbReference type="PROSITE" id="PS50082">
    <property type="entry name" value="WD_REPEATS_2"/>
    <property type="match status" value="1"/>
</dbReference>
<organism evidence="6 7">
    <name type="scientific">Lachnellula suecica</name>
    <dbReference type="NCBI Taxonomy" id="602035"/>
    <lineage>
        <taxon>Eukaryota</taxon>
        <taxon>Fungi</taxon>
        <taxon>Dikarya</taxon>
        <taxon>Ascomycota</taxon>
        <taxon>Pezizomycotina</taxon>
        <taxon>Leotiomycetes</taxon>
        <taxon>Helotiales</taxon>
        <taxon>Lachnaceae</taxon>
        <taxon>Lachnellula</taxon>
    </lineage>
</organism>
<feature type="coiled-coil region" evidence="4">
    <location>
        <begin position="54"/>
        <end position="89"/>
    </location>
</feature>
<dbReference type="PANTHER" id="PTHR10039">
    <property type="entry name" value="AMELOGENIN"/>
    <property type="match status" value="1"/>
</dbReference>
<dbReference type="Proteomes" id="UP000469558">
    <property type="component" value="Unassembled WGS sequence"/>
</dbReference>
<comment type="caution">
    <text evidence="6">The sequence shown here is derived from an EMBL/GenBank/DDBJ whole genome shotgun (WGS) entry which is preliminary data.</text>
</comment>
<feature type="non-terminal residue" evidence="6">
    <location>
        <position position="793"/>
    </location>
</feature>
<keyword evidence="1 3" id="KW-0853">WD repeat</keyword>
<dbReference type="InterPro" id="IPR036322">
    <property type="entry name" value="WD40_repeat_dom_sf"/>
</dbReference>
<keyword evidence="4" id="KW-0175">Coiled coil</keyword>
<protein>
    <submittedName>
        <fullName evidence="6">Vegetative incompatibility protein HET-E-1</fullName>
    </submittedName>
</protein>
<dbReference type="Pfam" id="PF00400">
    <property type="entry name" value="WD40"/>
    <property type="match status" value="1"/>
</dbReference>
<evidence type="ECO:0000313" key="7">
    <source>
        <dbReference type="Proteomes" id="UP000469558"/>
    </source>
</evidence>
<gene>
    <name evidence="6" type="primary">HET-E1_7</name>
    <name evidence="6" type="ORF">LSUE1_G010107</name>
</gene>
<dbReference type="Pfam" id="PF22939">
    <property type="entry name" value="WHD_GPIID"/>
    <property type="match status" value="1"/>
</dbReference>
<evidence type="ECO:0000256" key="2">
    <source>
        <dbReference type="ARBA" id="ARBA00022737"/>
    </source>
</evidence>
<dbReference type="PROSITE" id="PS00678">
    <property type="entry name" value="WD_REPEATS_1"/>
    <property type="match status" value="1"/>
</dbReference>
<sequence length="793" mass="89970">MSGAEAVLVIGLIGSLISIIDATKKIYDAAGDAKGQPEEFRQVAARLPLVIEILRNTEARASKLEETKLEAIKQTLESCRTKAAELEKIFQKVIRKDNDNWFDRYKKALRTVGKGDKVECLMEGIHKDTLLLASEKIMGTAPEAQVKEFSQNHTCLKELRITDPRDDKRRIEETKGGLLSDSYRWILGNSEFRRWHDDKQSQLLWIRGDPGKGKTMLICGIIDELNKTISGASASSGCFLSYFFCQATDDRINSATAVLRGLIYLLADQQPALLKHVRKKYDSTGKELFMDTNAWFALSEIFINILQDPSLGSTYVIIDALDECKKSSLQQLVQFIDKASLVCPRVKWIISSRNWPSIEEELRISDQKFQLQLELKQDSISSAVSMYIKYKVGELAKLKKYSPELKNSVREYLSLNADATFLWVALVLRELETIDRRDALTRVRAIPPGLDPLYKQMIAQVSESNNADICKRILSIVAVVKRPVTLRELVSLDDTLHRLDSPDNLFEDIEDLKQIVGRCGSFLTIRDSTVYFVHQSAKDFLLQENTSQEIFRSGTGEVHHAIFSRSLRVMSLALQRDIYCLRAPGVIIDQVKQPDPDPLAAVRYFCLYWVDHLLEFQSTEDIIKDLKDSGQVYSFLCQYFLYWLEALSLLKSVSKGIIMIQKLENLKFDKSPDLRAFIHDARRFIVSNRSIIEQAPLQAYCSALVFAPEKSIVRETFEKHIPSWIQRKPRVEAHWNAMLQTLEGHSGDVRSVAFSPDGKQVVSGSDDQTVRLWDTATGALRQTLEGHSSVVSS</sequence>